<feature type="region of interest" description="Disordered" evidence="1">
    <location>
        <begin position="403"/>
        <end position="422"/>
    </location>
</feature>
<feature type="compositionally biased region" description="Acidic residues" evidence="1">
    <location>
        <begin position="52"/>
        <end position="62"/>
    </location>
</feature>
<protein>
    <submittedName>
        <fullName evidence="2">Uncharacterized protein</fullName>
    </submittedName>
</protein>
<keyword evidence="3" id="KW-1185">Reference proteome</keyword>
<sequence length="521" mass="57965">MSHNGKPALAERTLLEEDAPLVRDSHPNTVRVAPEHGGWNNRLRERLPIDDGTLENVEDDFPETGPGSAAIQRSDNSKTGDHHPQDDWIGTKEGRATSYEQGHDSQPIPLDSNKEIQSGRTDSSTSSPKRASTTKEAFKLPFTMQRLNSTTTLTGMIHDVLEGCEPGTEHTRDYIKRTQFKRAVRNLGCHGSRIVGSIAYHRHILDQCIPRKKSVSLLLHDHAVDNSQGCSCNDTCRKRAKQETHKAAANKMLRKSQRIQQRILQGKSRIGDDNPIQTDPEYNIVENLSGCLDSGNESNYTPGHSGSGVESDYSTDHIFQEDENDDKVLYGKITKRNVQLVDSTMASAPTEEIPTSVPSYSKVIPHCFATPTTTSARISSQELRAVNPSRTQAFTHKRKCAQEFATSDPSGERPKKQAKGTYIPRPTRLGRFAKRANEKENCSPSKTRVMAYGMLPEVQQFAAIMKTLYGDFCLTKLRVVALDKDLNLGSHSTLVKASHDAVLRKLDMIEMLSRQVHSEIS</sequence>
<dbReference type="Proteomes" id="UP000800200">
    <property type="component" value="Unassembled WGS sequence"/>
</dbReference>
<dbReference type="OrthoDB" id="4152607at2759"/>
<feature type="compositionally biased region" description="Basic and acidic residues" evidence="1">
    <location>
        <begin position="75"/>
        <end position="95"/>
    </location>
</feature>
<reference evidence="2" key="1">
    <citation type="journal article" date="2020" name="Stud. Mycol.">
        <title>101 Dothideomycetes genomes: a test case for predicting lifestyles and emergence of pathogens.</title>
        <authorList>
            <person name="Haridas S."/>
            <person name="Albert R."/>
            <person name="Binder M."/>
            <person name="Bloem J."/>
            <person name="Labutti K."/>
            <person name="Salamov A."/>
            <person name="Andreopoulos B."/>
            <person name="Baker S."/>
            <person name="Barry K."/>
            <person name="Bills G."/>
            <person name="Bluhm B."/>
            <person name="Cannon C."/>
            <person name="Castanera R."/>
            <person name="Culley D."/>
            <person name="Daum C."/>
            <person name="Ezra D."/>
            <person name="Gonzalez J."/>
            <person name="Henrissat B."/>
            <person name="Kuo A."/>
            <person name="Liang C."/>
            <person name="Lipzen A."/>
            <person name="Lutzoni F."/>
            <person name="Magnuson J."/>
            <person name="Mondo S."/>
            <person name="Nolan M."/>
            <person name="Ohm R."/>
            <person name="Pangilinan J."/>
            <person name="Park H.-J."/>
            <person name="Ramirez L."/>
            <person name="Alfaro M."/>
            <person name="Sun H."/>
            <person name="Tritt A."/>
            <person name="Yoshinaga Y."/>
            <person name="Zwiers L.-H."/>
            <person name="Turgeon B."/>
            <person name="Goodwin S."/>
            <person name="Spatafora J."/>
            <person name="Crous P."/>
            <person name="Grigoriev I."/>
        </authorList>
    </citation>
    <scope>NUCLEOTIDE SEQUENCE</scope>
    <source>
        <strain evidence="2">CBS 207.26</strain>
    </source>
</reference>
<feature type="compositionally biased region" description="Polar residues" evidence="1">
    <location>
        <begin position="115"/>
        <end position="135"/>
    </location>
</feature>
<evidence type="ECO:0000256" key="1">
    <source>
        <dbReference type="SAM" id="MobiDB-lite"/>
    </source>
</evidence>
<feature type="region of interest" description="Disordered" evidence="1">
    <location>
        <begin position="1"/>
        <end position="138"/>
    </location>
</feature>
<accession>A0A6A6E2S6</accession>
<proteinExistence type="predicted"/>
<evidence type="ECO:0000313" key="2">
    <source>
        <dbReference type="EMBL" id="KAF2185513.1"/>
    </source>
</evidence>
<dbReference type="AlphaFoldDB" id="A0A6A6E2S6"/>
<name>A0A6A6E2S6_9PEZI</name>
<dbReference type="EMBL" id="ML994633">
    <property type="protein sequence ID" value="KAF2185513.1"/>
    <property type="molecule type" value="Genomic_DNA"/>
</dbReference>
<organism evidence="2 3">
    <name type="scientific">Zopfia rhizophila CBS 207.26</name>
    <dbReference type="NCBI Taxonomy" id="1314779"/>
    <lineage>
        <taxon>Eukaryota</taxon>
        <taxon>Fungi</taxon>
        <taxon>Dikarya</taxon>
        <taxon>Ascomycota</taxon>
        <taxon>Pezizomycotina</taxon>
        <taxon>Dothideomycetes</taxon>
        <taxon>Dothideomycetes incertae sedis</taxon>
        <taxon>Zopfiaceae</taxon>
        <taxon>Zopfia</taxon>
    </lineage>
</organism>
<evidence type="ECO:0000313" key="3">
    <source>
        <dbReference type="Proteomes" id="UP000800200"/>
    </source>
</evidence>
<gene>
    <name evidence="2" type="ORF">K469DRAFT_687847</name>
</gene>